<feature type="transmembrane region" description="Helical" evidence="1">
    <location>
        <begin position="42"/>
        <end position="64"/>
    </location>
</feature>
<dbReference type="InterPro" id="IPR057700">
    <property type="entry name" value="DUF7940"/>
</dbReference>
<reference evidence="3" key="2">
    <citation type="submission" date="2019-06" db="EMBL/GenBank/DDBJ databases">
        <authorList>
            <person name="Hu M."/>
        </authorList>
    </citation>
    <scope>NUCLEOTIDE SEQUENCE</scope>
    <source>
        <strain evidence="3">08RB2639</strain>
    </source>
</reference>
<accession>A0A5C5CSI5</accession>
<keyword evidence="1" id="KW-0472">Membrane</keyword>
<comment type="caution">
    <text evidence="3">The sequence shown here is derived from an EMBL/GenBank/DDBJ whole genome shotgun (WGS) entry which is preliminary data.</text>
</comment>
<dbReference type="Proteomes" id="UP000313390">
    <property type="component" value="Unassembled WGS sequence"/>
</dbReference>
<reference evidence="2 5" key="3">
    <citation type="submission" date="2020-08" db="EMBL/GenBank/DDBJ databases">
        <title>Genomic Encyclopedia of Type Strains, Phase IV (KMG-IV): sequencing the most valuable type-strain genomes for metagenomic binning, comparative biology and taxonomic classification.</title>
        <authorList>
            <person name="Goeker M."/>
        </authorList>
    </citation>
    <scope>NUCLEOTIDE SEQUENCE [LARGE SCALE GENOMIC DNA]</scope>
    <source>
        <strain evidence="2 5">DSM 23868</strain>
    </source>
</reference>
<keyword evidence="5" id="KW-1185">Reference proteome</keyword>
<reference evidence="3 4" key="1">
    <citation type="journal article" date="2011" name="Int. J. Syst. Evol. Microbiol.">
        <title>Ochrobactrum pecoris sp. nov., isolated from farm animals.</title>
        <authorList>
            <person name="Kampfer P."/>
            <person name="Huber B."/>
            <person name="Busse H.J."/>
            <person name="Scholz H.C."/>
            <person name="Tomaso H."/>
            <person name="Hotzel H."/>
            <person name="Melzer F."/>
        </authorList>
    </citation>
    <scope>NUCLEOTIDE SEQUENCE [LARGE SCALE GENOMIC DNA]</scope>
    <source>
        <strain evidence="3 4">08RB2639</strain>
    </source>
</reference>
<evidence type="ECO:0000256" key="1">
    <source>
        <dbReference type="SAM" id="Phobius"/>
    </source>
</evidence>
<evidence type="ECO:0000313" key="3">
    <source>
        <dbReference type="EMBL" id="TNV14429.1"/>
    </source>
</evidence>
<name>A0A5C5CSI5_9HYPH</name>
<evidence type="ECO:0000313" key="2">
    <source>
        <dbReference type="EMBL" id="MBB4092604.1"/>
    </source>
</evidence>
<keyword evidence="1" id="KW-1133">Transmembrane helix</keyword>
<dbReference type="RefSeq" id="WP_114215474.1">
    <property type="nucleotide sequence ID" value="NZ_JACIEX010000002.1"/>
</dbReference>
<dbReference type="AlphaFoldDB" id="A0A5C5CSI5"/>
<dbReference type="Pfam" id="PF25612">
    <property type="entry name" value="DUF7940"/>
    <property type="match status" value="1"/>
</dbReference>
<proteinExistence type="predicted"/>
<organism evidence="3 4">
    <name type="scientific">Brucella pecoris</name>
    <dbReference type="NCBI Taxonomy" id="867683"/>
    <lineage>
        <taxon>Bacteria</taxon>
        <taxon>Pseudomonadati</taxon>
        <taxon>Pseudomonadota</taxon>
        <taxon>Alphaproteobacteria</taxon>
        <taxon>Hyphomicrobiales</taxon>
        <taxon>Brucellaceae</taxon>
        <taxon>Brucella/Ochrobactrum group</taxon>
        <taxon>Brucella</taxon>
    </lineage>
</organism>
<dbReference type="Proteomes" id="UP000553980">
    <property type="component" value="Unassembled WGS sequence"/>
</dbReference>
<keyword evidence="1" id="KW-0812">Transmembrane</keyword>
<protein>
    <submittedName>
        <fullName evidence="3">Uncharacterized protein</fullName>
    </submittedName>
</protein>
<dbReference type="EMBL" id="JACIEX010000002">
    <property type="protein sequence ID" value="MBB4092604.1"/>
    <property type="molecule type" value="Genomic_DNA"/>
</dbReference>
<evidence type="ECO:0000313" key="4">
    <source>
        <dbReference type="Proteomes" id="UP000313390"/>
    </source>
</evidence>
<sequence>MQLVPDWRHVLRKAWSVRLILLAGVLTGIEAVLPLLGDTFPIPSGVFALLTFVVVVAAFVMRLVSQKVFRNGE</sequence>
<dbReference type="OrthoDB" id="7679471at2"/>
<dbReference type="EMBL" id="VEWK01000002">
    <property type="protein sequence ID" value="TNV14429.1"/>
    <property type="molecule type" value="Genomic_DNA"/>
</dbReference>
<feature type="transmembrane region" description="Helical" evidence="1">
    <location>
        <begin position="15"/>
        <end position="36"/>
    </location>
</feature>
<evidence type="ECO:0000313" key="5">
    <source>
        <dbReference type="Proteomes" id="UP000553980"/>
    </source>
</evidence>
<gene>
    <name evidence="3" type="ORF">FIB18_04150</name>
    <name evidence="2" type="ORF">GGQ79_001089</name>
</gene>